<gene>
    <name evidence="1" type="ORF">A4U53_040250</name>
</gene>
<dbReference type="EMBL" id="CP171855">
    <property type="protein sequence ID" value="XKM44104.1"/>
    <property type="molecule type" value="Genomic_DNA"/>
</dbReference>
<sequence length="653" mass="70959">MGTPALDRKLLAILAADMVGYSKAMEADEAGTIQRLKAIRAELINPAISQRHGTVIKLMGDGTLVAFDSVVDAVACAAEFQNVVAARNADLPEPERIVFRVGINLGDVALVDGDVYGDGVNVAARLEHLAEPGGVVVSGTAYDHLQGKLDWPLDFAGEQQVKNISRPVRMYRLRLDGKRARRPLLGRIPRWAKTAAAGIVALALAGGGVWWFLQPEPLSGKPSVAVLPFNNYGGDEASGRLADGLTEDIITDLARFPEFEVVARNSTEVYKGKPVDARQVASALHVGFVLEGSIQRQSGRVRITAQLIDAKTGHHLWSENWDRPAEDVFAVQTEIAEQVANRLGGGVGLIQEAGRAAAKRKRPENLNAYDYYLLGSEKIEKLTKADDEEAITFLNRAVELDPGLARAWVELYHAHDLMGVFGVDPESNRKVAADVAERAVRLDPSDAEAHAVFGMSLANKGDMGRGKSEFDTALRLAPGSSEILTFYSGYAARFGEPERGAQMVDKVMRLDPNYPMWASNFFAPAYFMAGRYEDAVTMLERMTPNNYQRWTWVVRSSSLAALGRTDEAHASAMETLKQHPEVTVESMISEPGLSIIERNRFIETMPLAGFPACAKPEALANLAKPVRLPECEAGKAKPPGSHRAALCNAPASR</sequence>
<reference evidence="1" key="1">
    <citation type="submission" date="2024-10" db="EMBL/GenBank/DDBJ databases">
        <title>Strain of Rhizobium-related bacteria isolated fromm roots of Vavilovia formosa.</title>
        <authorList>
            <person name="Kimeklis A."/>
            <person name="Afonin A."/>
        </authorList>
    </citation>
    <scope>NUCLEOTIDE SEQUENCE</scope>
    <source>
        <strain evidence="1">Vaf-46</strain>
    </source>
</reference>
<proteinExistence type="predicted"/>
<dbReference type="EC" id="2.7.7.-" evidence="1"/>
<protein>
    <submittedName>
        <fullName evidence="1">Adenylate/guanylate cyclase domain-containing protein</fullName>
        <ecNumber evidence="1">2.7.7.-</ecNumber>
    </submittedName>
</protein>
<keyword evidence="1" id="KW-0614">Plasmid</keyword>
<evidence type="ECO:0000313" key="1">
    <source>
        <dbReference type="EMBL" id="XKM44104.1"/>
    </source>
</evidence>
<keyword evidence="1" id="KW-0548">Nucleotidyltransferase</keyword>
<accession>A0ACD5EY34</accession>
<dbReference type="Proteomes" id="UP000078465">
    <property type="component" value="Plasmid unnamed4"/>
</dbReference>
<evidence type="ECO:0000313" key="2">
    <source>
        <dbReference type="Proteomes" id="UP000078465"/>
    </source>
</evidence>
<name>A0ACD5EY34_9HYPH</name>
<geneLocation type="plasmid" evidence="1 2">
    <name>unnamed4</name>
</geneLocation>
<organism evidence="1 2">
    <name type="scientific">Rhizobium ruizarguesonis</name>
    <dbReference type="NCBI Taxonomy" id="2081791"/>
    <lineage>
        <taxon>Bacteria</taxon>
        <taxon>Pseudomonadati</taxon>
        <taxon>Pseudomonadota</taxon>
        <taxon>Alphaproteobacteria</taxon>
        <taxon>Hyphomicrobiales</taxon>
        <taxon>Rhizobiaceae</taxon>
        <taxon>Rhizobium/Agrobacterium group</taxon>
        <taxon>Rhizobium</taxon>
    </lineage>
</organism>
<keyword evidence="1" id="KW-0808">Transferase</keyword>